<protein>
    <submittedName>
        <fullName evidence="1">Uncharacterized protein</fullName>
    </submittedName>
</protein>
<keyword evidence="2" id="KW-1185">Reference proteome</keyword>
<dbReference type="RefSeq" id="WP_202653046.1">
    <property type="nucleotide sequence ID" value="NZ_JAESWB010000065.1"/>
</dbReference>
<gene>
    <name evidence="1" type="ORF">JK635_05835</name>
</gene>
<accession>A0ABS1TKB7</accession>
<reference evidence="1 2" key="1">
    <citation type="submission" date="2021-01" db="EMBL/GenBank/DDBJ databases">
        <title>Genome public.</title>
        <authorList>
            <person name="Liu C."/>
            <person name="Sun Q."/>
        </authorList>
    </citation>
    <scope>NUCLEOTIDE SEQUENCE [LARGE SCALE GENOMIC DNA]</scope>
    <source>
        <strain evidence="1 2">YIM B02564</strain>
    </source>
</reference>
<proteinExistence type="predicted"/>
<evidence type="ECO:0000313" key="2">
    <source>
        <dbReference type="Proteomes" id="UP000623967"/>
    </source>
</evidence>
<evidence type="ECO:0000313" key="1">
    <source>
        <dbReference type="EMBL" id="MBL4951759.1"/>
    </source>
</evidence>
<dbReference type="Pfam" id="PF26162">
    <property type="entry name" value="YwzD"/>
    <property type="match status" value="1"/>
</dbReference>
<dbReference type="Proteomes" id="UP000623967">
    <property type="component" value="Unassembled WGS sequence"/>
</dbReference>
<comment type="caution">
    <text evidence="1">The sequence shown here is derived from an EMBL/GenBank/DDBJ whole genome shotgun (WGS) entry which is preliminary data.</text>
</comment>
<sequence length="62" mass="7109">MEKEDSKKNPDIAAFSEIVKKAYDKGRNETELTLEQLMEDLKADLRNLLIGSSTTHIDGFYF</sequence>
<name>A0ABS1TKB7_9BACI</name>
<dbReference type="EMBL" id="JAESWB010000065">
    <property type="protein sequence ID" value="MBL4951759.1"/>
    <property type="molecule type" value="Genomic_DNA"/>
</dbReference>
<dbReference type="InterPro" id="IPR058930">
    <property type="entry name" value="YwzD"/>
</dbReference>
<organism evidence="1 2">
    <name type="scientific">Neobacillus paridis</name>
    <dbReference type="NCBI Taxonomy" id="2803862"/>
    <lineage>
        <taxon>Bacteria</taxon>
        <taxon>Bacillati</taxon>
        <taxon>Bacillota</taxon>
        <taxon>Bacilli</taxon>
        <taxon>Bacillales</taxon>
        <taxon>Bacillaceae</taxon>
        <taxon>Neobacillus</taxon>
    </lineage>
</organism>